<dbReference type="Pfam" id="PF05050">
    <property type="entry name" value="Methyltransf_21"/>
    <property type="match status" value="1"/>
</dbReference>
<dbReference type="Proteomes" id="UP000035642">
    <property type="component" value="Unassembled WGS sequence"/>
</dbReference>
<accession>A0A0K0DIF3</accession>
<name>A0A0K0DIF3_ANGCA</name>
<keyword evidence="3" id="KW-1185">Reference proteome</keyword>
<reference evidence="3" key="1">
    <citation type="submission" date="2012-09" db="EMBL/GenBank/DDBJ databases">
        <authorList>
            <person name="Martin A.A."/>
        </authorList>
    </citation>
    <scope>NUCLEOTIDE SEQUENCE</scope>
</reference>
<dbReference type="STRING" id="6313.A0A0K0DIF3"/>
<reference evidence="4" key="2">
    <citation type="submission" date="2017-02" db="UniProtKB">
        <authorList>
            <consortium name="WormBaseParasite"/>
        </authorList>
    </citation>
    <scope>IDENTIFICATION</scope>
</reference>
<proteinExistence type="predicted"/>
<sequence>MRLSVAYGVLAVVLLGLIMFFIHAKSSHVPSEDVVARAAVIAAFTDWNQCTMAHLDSMRSAPEKIWNNFAAITTHCTSITRVSKIKLVPFESNDGIKHYILIFKQVTNPSVVVSLGIGTDIRVEEKLKELLPENSEFFGADPVIVPNAALFKKVGTFFPYAVSAQTGLQESKIRLNSGVYQILCVGHIDVLTFFLKIIKRNYIDHLILDNEGPEYEFLPMIAVNNMFLGNAIYICHMNVVFHDPGPEEGYAKFAKIMWDLLAAGRFGIIHNLSGGNQRMFIVNYEDRRCIKKYLEQFFK</sequence>
<organism evidence="3 4">
    <name type="scientific">Angiostrongylus cantonensis</name>
    <name type="common">Rat lungworm</name>
    <dbReference type="NCBI Taxonomy" id="6313"/>
    <lineage>
        <taxon>Eukaryota</taxon>
        <taxon>Metazoa</taxon>
        <taxon>Ecdysozoa</taxon>
        <taxon>Nematoda</taxon>
        <taxon>Chromadorea</taxon>
        <taxon>Rhabditida</taxon>
        <taxon>Rhabditina</taxon>
        <taxon>Rhabditomorpha</taxon>
        <taxon>Strongyloidea</taxon>
        <taxon>Metastrongylidae</taxon>
        <taxon>Angiostrongylus</taxon>
    </lineage>
</organism>
<dbReference type="PANTHER" id="PTHR22989">
    <property type="entry name" value="UNCHARACTERIZED DUF13 C.ELEGANS"/>
    <property type="match status" value="1"/>
</dbReference>
<dbReference type="PANTHER" id="PTHR22989:SF3">
    <property type="entry name" value="METHYLTRANSFERASE FKBM DOMAIN-CONTAINING PROTEIN"/>
    <property type="match status" value="1"/>
</dbReference>
<keyword evidence="1" id="KW-1133">Transmembrane helix</keyword>
<dbReference type="InterPro" id="IPR006342">
    <property type="entry name" value="FkbM_mtfrase"/>
</dbReference>
<evidence type="ECO:0000313" key="3">
    <source>
        <dbReference type="Proteomes" id="UP000035642"/>
    </source>
</evidence>
<protein>
    <submittedName>
        <fullName evidence="4">Methyltransf_21 domain-containing protein</fullName>
    </submittedName>
</protein>
<dbReference type="AlphaFoldDB" id="A0A0K0DIF3"/>
<evidence type="ECO:0000259" key="2">
    <source>
        <dbReference type="Pfam" id="PF05050"/>
    </source>
</evidence>
<evidence type="ECO:0000313" key="4">
    <source>
        <dbReference type="WBParaSite" id="ACAC_0001107101-mRNA-1"/>
    </source>
</evidence>
<keyword evidence="1" id="KW-0812">Transmembrane</keyword>
<keyword evidence="1" id="KW-0472">Membrane</keyword>
<feature type="domain" description="Methyltransferase FkbM" evidence="2">
    <location>
        <begin position="67"/>
        <end position="249"/>
    </location>
</feature>
<evidence type="ECO:0000256" key="1">
    <source>
        <dbReference type="SAM" id="Phobius"/>
    </source>
</evidence>
<dbReference type="WBParaSite" id="ACAC_0001107101-mRNA-1">
    <property type="protein sequence ID" value="ACAC_0001107101-mRNA-1"/>
    <property type="gene ID" value="ACAC_0001107101"/>
</dbReference>
<feature type="transmembrane region" description="Helical" evidence="1">
    <location>
        <begin position="6"/>
        <end position="24"/>
    </location>
</feature>